<dbReference type="GO" id="GO:0008270">
    <property type="term" value="F:zinc ion binding"/>
    <property type="evidence" value="ECO:0007669"/>
    <property type="project" value="UniProtKB-UniRule"/>
</dbReference>
<dbReference type="GO" id="GO:0009408">
    <property type="term" value="P:response to heat"/>
    <property type="evidence" value="ECO:0007669"/>
    <property type="project" value="InterPro"/>
</dbReference>
<comment type="subcellular location">
    <subcellularLocation>
        <location evidence="11">Cytoplasm</location>
    </subcellularLocation>
</comment>
<evidence type="ECO:0000259" key="14">
    <source>
        <dbReference type="PROSITE" id="PS51188"/>
    </source>
</evidence>
<dbReference type="Proteomes" id="UP000756703">
    <property type="component" value="Unassembled WGS sequence"/>
</dbReference>
<dbReference type="GO" id="GO:0042026">
    <property type="term" value="P:protein refolding"/>
    <property type="evidence" value="ECO:0007669"/>
    <property type="project" value="TreeGrafter"/>
</dbReference>
<dbReference type="GO" id="GO:0005524">
    <property type="term" value="F:ATP binding"/>
    <property type="evidence" value="ECO:0007669"/>
    <property type="project" value="InterPro"/>
</dbReference>
<feature type="binding site" evidence="11">
    <location>
        <position position="216"/>
    </location>
    <ligand>
        <name>Zn(2+)</name>
        <dbReference type="ChEBI" id="CHEBI:29105"/>
        <label>1</label>
    </ligand>
</feature>
<reference evidence="15" key="1">
    <citation type="submission" date="2020-07" db="EMBL/GenBank/DDBJ databases">
        <title>Huge and variable diversity of episymbiotic CPR bacteria and DPANN archaea in groundwater ecosystems.</title>
        <authorList>
            <person name="He C.Y."/>
            <person name="Keren R."/>
            <person name="Whittaker M."/>
            <person name="Farag I.F."/>
            <person name="Doudna J."/>
            <person name="Cate J.H.D."/>
            <person name="Banfield J.F."/>
        </authorList>
    </citation>
    <scope>NUCLEOTIDE SEQUENCE</scope>
    <source>
        <strain evidence="15">NC_groundwater_1225_Ag_S-0.1um_56_177</strain>
    </source>
</reference>
<dbReference type="InterPro" id="IPR002939">
    <property type="entry name" value="DnaJ_C"/>
</dbReference>
<keyword evidence="8 11" id="KW-0143">Chaperone</keyword>
<evidence type="ECO:0000256" key="2">
    <source>
        <dbReference type="ARBA" id="ARBA00022705"/>
    </source>
</evidence>
<dbReference type="EMBL" id="JACQMI010000005">
    <property type="protein sequence ID" value="MBI4132615.1"/>
    <property type="molecule type" value="Genomic_DNA"/>
</dbReference>
<dbReference type="PANTHER" id="PTHR43096:SF48">
    <property type="entry name" value="CHAPERONE PROTEIN DNAJ"/>
    <property type="match status" value="1"/>
</dbReference>
<dbReference type="Pfam" id="PF01556">
    <property type="entry name" value="DnaJ_C"/>
    <property type="match status" value="1"/>
</dbReference>
<evidence type="ECO:0000256" key="6">
    <source>
        <dbReference type="ARBA" id="ARBA00022833"/>
    </source>
</evidence>
<comment type="function">
    <text evidence="11">Participates actively in the response to hyperosmotic and heat shock by preventing the aggregation of stress-denatured proteins and by disaggregating proteins, also in an autonomous, DnaK-independent fashion. Unfolded proteins bind initially to DnaJ; upon interaction with the DnaJ-bound protein, DnaK hydrolyzes its bound ATP, resulting in the formation of a stable complex. GrpE releases ADP from DnaK; ATP binding to DnaK triggers the release of the substrate protein, thus completing the reaction cycle. Several rounds of ATP-dependent interactions between DnaJ, DnaK and GrpE are required for fully efficient folding. Also involved, together with DnaK and GrpE, in the DNA replication of plasmids through activation of initiation proteins.</text>
</comment>
<evidence type="ECO:0000256" key="5">
    <source>
        <dbReference type="ARBA" id="ARBA00022771"/>
    </source>
</evidence>
<dbReference type="SUPFAM" id="SSF49493">
    <property type="entry name" value="HSP40/DnaJ peptide-binding domain"/>
    <property type="match status" value="2"/>
</dbReference>
<protein>
    <recommendedName>
        <fullName evidence="10 11">Chaperone protein DnaJ</fullName>
    </recommendedName>
</protein>
<feature type="domain" description="J" evidence="13">
    <location>
        <begin position="4"/>
        <end position="65"/>
    </location>
</feature>
<evidence type="ECO:0000256" key="7">
    <source>
        <dbReference type="ARBA" id="ARBA00023016"/>
    </source>
</evidence>
<comment type="caution">
    <text evidence="15">The sequence shown here is derived from an EMBL/GenBank/DDBJ whole genome shotgun (WGS) entry which is preliminary data.</text>
</comment>
<evidence type="ECO:0000256" key="1">
    <source>
        <dbReference type="ARBA" id="ARBA00022490"/>
    </source>
</evidence>
<keyword evidence="4 11" id="KW-0677">Repeat</keyword>
<evidence type="ECO:0000256" key="10">
    <source>
        <dbReference type="ARBA" id="ARBA00067609"/>
    </source>
</evidence>
<dbReference type="Gene3D" id="1.10.287.110">
    <property type="entry name" value="DnaJ domain"/>
    <property type="match status" value="1"/>
</dbReference>
<evidence type="ECO:0000256" key="12">
    <source>
        <dbReference type="PROSITE-ProRule" id="PRU00546"/>
    </source>
</evidence>
<dbReference type="InterPro" id="IPR036410">
    <property type="entry name" value="HSP_DnaJ_Cys-rich_dom_sf"/>
</dbReference>
<keyword evidence="5 11" id="KW-0863">Zinc-finger</keyword>
<dbReference type="SUPFAM" id="SSF57938">
    <property type="entry name" value="DnaJ/Hsp40 cysteine-rich domain"/>
    <property type="match status" value="1"/>
</dbReference>
<dbReference type="NCBIfam" id="NF008035">
    <property type="entry name" value="PRK10767.1"/>
    <property type="match status" value="1"/>
</dbReference>
<name>A0A932YX05_9BACT</name>
<gene>
    <name evidence="11 15" type="primary">dnaJ</name>
    <name evidence="15" type="ORF">HY473_00750</name>
</gene>
<dbReference type="InterPro" id="IPR001305">
    <property type="entry name" value="HSP_DnaJ_Cys-rich_dom"/>
</dbReference>
<dbReference type="GO" id="GO:0005737">
    <property type="term" value="C:cytoplasm"/>
    <property type="evidence" value="ECO:0007669"/>
    <property type="project" value="UniProtKB-SubCell"/>
</dbReference>
<organism evidence="15 16">
    <name type="scientific">Candidatus Sungiibacteriota bacterium</name>
    <dbReference type="NCBI Taxonomy" id="2750080"/>
    <lineage>
        <taxon>Bacteria</taxon>
        <taxon>Candidatus Sungiibacteriota</taxon>
    </lineage>
</organism>
<dbReference type="InterPro" id="IPR012724">
    <property type="entry name" value="DnaJ"/>
</dbReference>
<dbReference type="GO" id="GO:0031072">
    <property type="term" value="F:heat shock protein binding"/>
    <property type="evidence" value="ECO:0007669"/>
    <property type="project" value="InterPro"/>
</dbReference>
<evidence type="ECO:0000256" key="4">
    <source>
        <dbReference type="ARBA" id="ARBA00022737"/>
    </source>
</evidence>
<evidence type="ECO:0000259" key="13">
    <source>
        <dbReference type="PROSITE" id="PS50076"/>
    </source>
</evidence>
<feature type="binding site" evidence="11">
    <location>
        <position position="162"/>
    </location>
    <ligand>
        <name>Zn(2+)</name>
        <dbReference type="ChEBI" id="CHEBI:29105"/>
        <label>1</label>
    </ligand>
</feature>
<dbReference type="AlphaFoldDB" id="A0A932YX05"/>
<keyword evidence="7 11" id="KW-0346">Stress response</keyword>
<accession>A0A932YX05</accession>
<dbReference type="GO" id="GO:0051082">
    <property type="term" value="F:unfolded protein binding"/>
    <property type="evidence" value="ECO:0007669"/>
    <property type="project" value="UniProtKB-UniRule"/>
</dbReference>
<dbReference type="CDD" id="cd10719">
    <property type="entry name" value="DnaJ_zf"/>
    <property type="match status" value="1"/>
</dbReference>
<feature type="binding site" evidence="11">
    <location>
        <position position="202"/>
    </location>
    <ligand>
        <name>Zn(2+)</name>
        <dbReference type="ChEBI" id="CHEBI:29105"/>
        <label>2</label>
    </ligand>
</feature>
<feature type="binding site" evidence="11">
    <location>
        <position position="205"/>
    </location>
    <ligand>
        <name>Zn(2+)</name>
        <dbReference type="ChEBI" id="CHEBI:29105"/>
        <label>2</label>
    </ligand>
</feature>
<dbReference type="Pfam" id="PF00684">
    <property type="entry name" value="DnaJ_CXXCXGXG"/>
    <property type="match status" value="1"/>
</dbReference>
<dbReference type="GO" id="GO:0006260">
    <property type="term" value="P:DNA replication"/>
    <property type="evidence" value="ECO:0007669"/>
    <property type="project" value="UniProtKB-KW"/>
</dbReference>
<feature type="binding site" evidence="11">
    <location>
        <position position="176"/>
    </location>
    <ligand>
        <name>Zn(2+)</name>
        <dbReference type="ChEBI" id="CHEBI:29105"/>
        <label>2</label>
    </ligand>
</feature>
<dbReference type="FunFam" id="2.60.260.20:FF:000005">
    <property type="entry name" value="Chaperone protein dnaJ 1, mitochondrial"/>
    <property type="match status" value="1"/>
</dbReference>
<evidence type="ECO:0000256" key="9">
    <source>
        <dbReference type="ARBA" id="ARBA00061004"/>
    </source>
</evidence>
<keyword evidence="2 11" id="KW-0235">DNA replication</keyword>
<proteinExistence type="inferred from homology"/>
<dbReference type="PROSITE" id="PS00636">
    <property type="entry name" value="DNAJ_1"/>
    <property type="match status" value="1"/>
</dbReference>
<dbReference type="PROSITE" id="PS51188">
    <property type="entry name" value="ZF_CR"/>
    <property type="match status" value="1"/>
</dbReference>
<keyword evidence="1 11" id="KW-0963">Cytoplasm</keyword>
<feature type="repeat" description="CXXCXGXG motif" evidence="11">
    <location>
        <begin position="176"/>
        <end position="183"/>
    </location>
</feature>
<feature type="domain" description="CR-type" evidence="14">
    <location>
        <begin position="146"/>
        <end position="228"/>
    </location>
</feature>
<evidence type="ECO:0000256" key="11">
    <source>
        <dbReference type="HAMAP-Rule" id="MF_01152"/>
    </source>
</evidence>
<dbReference type="PROSITE" id="PS50076">
    <property type="entry name" value="DNAJ_2"/>
    <property type="match status" value="1"/>
</dbReference>
<dbReference type="InterPro" id="IPR001623">
    <property type="entry name" value="DnaJ_domain"/>
</dbReference>
<dbReference type="CDD" id="cd10747">
    <property type="entry name" value="DnaJ_C"/>
    <property type="match status" value="1"/>
</dbReference>
<dbReference type="Gene3D" id="2.10.230.10">
    <property type="entry name" value="Heat shock protein DnaJ, cysteine-rich domain"/>
    <property type="match status" value="1"/>
</dbReference>
<evidence type="ECO:0000313" key="16">
    <source>
        <dbReference type="Proteomes" id="UP000756703"/>
    </source>
</evidence>
<feature type="binding site" evidence="11">
    <location>
        <position position="219"/>
    </location>
    <ligand>
        <name>Zn(2+)</name>
        <dbReference type="ChEBI" id="CHEBI:29105"/>
        <label>1</label>
    </ligand>
</feature>
<sequence length="368" mass="40330">MPRDYYKVLGVPRNATKDDIKKAYRRLAHLYHPDKGGSETKFKEINEAYQVLGDERKRAQYDQFGTVFESARGPGQEGFQWAPGAGFGGFNFSEDLRGFGDFDFSDVFEDVFSGFGFGGGARDKRSKKGRDIQIELEIPFEEIIFGGRHPVDINKISACERCQGSGSEPGTKMRKCGTCQGRGRVEKTQRTFLGALSQITACPACQGRGEVPEVACRDCGGKGATKRLESIEIFIPKGVEDGELLKISGKGEASVASGVPGDLYVKIRVQADKIFRRQGNDLVMALPIKFTQAALGDSVEVKTPDGEIKLKVPEGTESGDILKVRGKGVPQARGYGRGDLLVEIKVLTPRHLSKRARETVEKLKEEGI</sequence>
<feature type="binding site" evidence="11">
    <location>
        <position position="179"/>
    </location>
    <ligand>
        <name>Zn(2+)</name>
        <dbReference type="ChEBI" id="CHEBI:29105"/>
        <label>2</label>
    </ligand>
</feature>
<dbReference type="InterPro" id="IPR008971">
    <property type="entry name" value="HSP40/DnaJ_pept-bd"/>
</dbReference>
<feature type="repeat" description="CXXCXGXG motif" evidence="11">
    <location>
        <begin position="202"/>
        <end position="209"/>
    </location>
</feature>
<comment type="similarity">
    <text evidence="9 11">Belongs to the DnaJ family.</text>
</comment>
<dbReference type="SMART" id="SM00271">
    <property type="entry name" value="DnaJ"/>
    <property type="match status" value="1"/>
</dbReference>
<dbReference type="PANTHER" id="PTHR43096">
    <property type="entry name" value="DNAJ HOMOLOG 1, MITOCHONDRIAL-RELATED"/>
    <property type="match status" value="1"/>
</dbReference>
<dbReference type="FunFam" id="2.10.230.10:FF:000002">
    <property type="entry name" value="Molecular chaperone DnaJ"/>
    <property type="match status" value="1"/>
</dbReference>
<dbReference type="SUPFAM" id="SSF46565">
    <property type="entry name" value="Chaperone J-domain"/>
    <property type="match status" value="1"/>
</dbReference>
<evidence type="ECO:0000256" key="8">
    <source>
        <dbReference type="ARBA" id="ARBA00023186"/>
    </source>
</evidence>
<dbReference type="InterPro" id="IPR018253">
    <property type="entry name" value="DnaJ_domain_CS"/>
</dbReference>
<dbReference type="InterPro" id="IPR036869">
    <property type="entry name" value="J_dom_sf"/>
</dbReference>
<comment type="cofactor">
    <cofactor evidence="11">
        <name>Zn(2+)</name>
        <dbReference type="ChEBI" id="CHEBI:29105"/>
    </cofactor>
    <text evidence="11">Binds 2 Zn(2+) ions per monomer.</text>
</comment>
<feature type="repeat" description="CXXCXGXG motif" evidence="11">
    <location>
        <begin position="216"/>
        <end position="223"/>
    </location>
</feature>
<comment type="domain">
    <text evidence="11">The J domain is necessary and sufficient to stimulate DnaK ATPase activity. Zinc center 1 plays an important role in the autonomous, DnaK-independent chaperone activity of DnaJ. Zinc center 2 is essential for interaction with DnaK and for DnaJ activity.</text>
</comment>
<feature type="repeat" description="CXXCXGXG motif" evidence="11">
    <location>
        <begin position="159"/>
        <end position="166"/>
    </location>
</feature>
<keyword evidence="6 11" id="KW-0862">Zinc</keyword>
<dbReference type="Pfam" id="PF00226">
    <property type="entry name" value="DnaJ"/>
    <property type="match status" value="1"/>
</dbReference>
<keyword evidence="3 11" id="KW-0479">Metal-binding</keyword>
<dbReference type="PRINTS" id="PR00625">
    <property type="entry name" value="JDOMAIN"/>
</dbReference>
<feature type="binding site" evidence="11">
    <location>
        <position position="159"/>
    </location>
    <ligand>
        <name>Zn(2+)</name>
        <dbReference type="ChEBI" id="CHEBI:29105"/>
        <label>1</label>
    </ligand>
</feature>
<comment type="subunit">
    <text evidence="11">Homodimer.</text>
</comment>
<dbReference type="NCBIfam" id="TIGR02349">
    <property type="entry name" value="DnaJ_bact"/>
    <property type="match status" value="1"/>
</dbReference>
<dbReference type="CDD" id="cd06257">
    <property type="entry name" value="DnaJ"/>
    <property type="match status" value="1"/>
</dbReference>
<evidence type="ECO:0000313" key="15">
    <source>
        <dbReference type="EMBL" id="MBI4132615.1"/>
    </source>
</evidence>
<evidence type="ECO:0000256" key="3">
    <source>
        <dbReference type="ARBA" id="ARBA00022723"/>
    </source>
</evidence>
<dbReference type="HAMAP" id="MF_01152">
    <property type="entry name" value="DnaJ"/>
    <property type="match status" value="1"/>
</dbReference>
<dbReference type="Gene3D" id="2.60.260.20">
    <property type="entry name" value="Urease metallochaperone UreE, N-terminal domain"/>
    <property type="match status" value="2"/>
</dbReference>
<feature type="zinc finger region" description="CR-type" evidence="12">
    <location>
        <begin position="146"/>
        <end position="228"/>
    </location>
</feature>